<evidence type="ECO:0008006" key="2">
    <source>
        <dbReference type="Google" id="ProtNLM"/>
    </source>
</evidence>
<name>A0A4D6WNA0_9FLOR</name>
<reference evidence="1" key="1">
    <citation type="journal article" date="2019" name="Mol. Phylogenet. Evol.">
        <title>Morphological evolution and classification of the red algal order Ceramiales inferred using plastid phylogenomics.</title>
        <authorList>
            <person name="Diaz-Tapia P."/>
            <person name="Pasella M.M."/>
            <person name="Verbruggen H."/>
            <person name="Maggs C.A."/>
        </authorList>
    </citation>
    <scope>NUCLEOTIDE SEQUENCE</scope>
    <source>
        <strain evidence="1">PD2926</strain>
    </source>
</reference>
<accession>A0A4D6WNA0</accession>
<dbReference type="InterPro" id="IPR010778">
    <property type="entry name" value="DUF1368"/>
</dbReference>
<dbReference type="EMBL" id="MK814615">
    <property type="protein sequence ID" value="QCI04722.1"/>
    <property type="molecule type" value="Genomic_DNA"/>
</dbReference>
<reference evidence="1" key="2">
    <citation type="submission" date="2019-04" db="EMBL/GenBank/DDBJ databases">
        <authorList>
            <person name="Pasella M."/>
        </authorList>
    </citation>
    <scope>NUCLEOTIDE SEQUENCE</scope>
    <source>
        <strain evidence="1">PD2926</strain>
    </source>
</reference>
<geneLocation type="plastid" evidence="1"/>
<evidence type="ECO:0000313" key="1">
    <source>
        <dbReference type="EMBL" id="QCI04722.1"/>
    </source>
</evidence>
<organism evidence="1">
    <name type="scientific">Bornetia secundiflora</name>
    <dbReference type="NCBI Taxonomy" id="2575637"/>
    <lineage>
        <taxon>Eukaryota</taxon>
        <taxon>Rhodophyta</taxon>
        <taxon>Florideophyceae</taxon>
        <taxon>Rhodymeniophycidae</taxon>
        <taxon>Ceramiales</taxon>
        <taxon>Wrangeliaceae</taxon>
        <taxon>Bornetia</taxon>
    </lineage>
</organism>
<keyword evidence="1" id="KW-0934">Plastid</keyword>
<dbReference type="Pfam" id="PF07112">
    <property type="entry name" value="DUF1368"/>
    <property type="match status" value="1"/>
</dbReference>
<sequence>MHNTSYNIHKLIIHIFLQIPQEIRLENRFCLWKYAKSSHSVNKLLKKPYGINSSSIIIPSLKERKYWFNLSQLNQLSVKTQKAYGLGLVLNESNYVVIDLDKCISIENNALILSHEIKTLLSFFPKAYCEISPSNTGLHIIFRGQWLFNSNKAKQYIYEDLKKGTIEVYSGNDCRYITLTGNSINLNLIQDNLPYYSCESQSLQKIYKIFFSMNKSSYGFKASIEDSSQEKIDIDFNVIDRYLSIRTKILNSKFKNIYLDLCEFDNPKYKSISEADWSYLSIVFKFLEKDQEYTEKYNLLEYFYKKDRPERRKKKHEDYVKSTIEKILNLSSYEHRINIIKNSCEQKNQGVYKTNIQKIDKFNIIKICNAMNIYHFGRTLKNLEYKNFKVDIPQSLNQTDFRYYIEILFQYIDQLKYCSDINLDQNKFLLINVNLIFKKLNISSGGKSYYSFTKTLNKLSDVILMYDKKITSDGLRSIYKESLISYKILYKQSNKKVQSESLSSFRKLAIKMHPIILDMYKKANYNYSLFNRDSYNKITSDKLKLLYYYFCCLTFPGCNYIHLTIDELLLLFWPKTNVKQLISQRKKEIIRLLKEFMELKPKLDDLELDLMCQKSEIIGVQVKKHQLLPV</sequence>
<proteinExistence type="predicted"/>
<protein>
    <recommendedName>
        <fullName evidence="2">DNA primase/polymerase bifunctional N-terminal domain-containing protein</fullName>
    </recommendedName>
</protein>
<dbReference type="AlphaFoldDB" id="A0A4D6WNA0"/>
<gene>
    <name evidence="1" type="primary">orf630</name>
</gene>